<dbReference type="Proteomes" id="UP000271797">
    <property type="component" value="Chromosome"/>
</dbReference>
<dbReference type="InterPro" id="IPR036640">
    <property type="entry name" value="ABC1_TM_sf"/>
</dbReference>
<feature type="transmembrane region" description="Helical" evidence="9">
    <location>
        <begin position="141"/>
        <end position="162"/>
    </location>
</feature>
<dbReference type="CDD" id="cd07346">
    <property type="entry name" value="ABC_6TM_exporters"/>
    <property type="match status" value="1"/>
</dbReference>
<evidence type="ECO:0000313" key="26">
    <source>
        <dbReference type="Proteomes" id="UP000438958"/>
    </source>
</evidence>
<feature type="domain" description="ABC transporter" evidence="10">
    <location>
        <begin position="344"/>
        <end position="579"/>
    </location>
</feature>
<evidence type="ECO:0000313" key="23">
    <source>
        <dbReference type="Proteomes" id="UP000271008"/>
    </source>
</evidence>
<evidence type="ECO:0000313" key="30">
    <source>
        <dbReference type="Proteomes" id="UP000523197"/>
    </source>
</evidence>
<dbReference type="SMART" id="SM00382">
    <property type="entry name" value="AAA"/>
    <property type="match status" value="1"/>
</dbReference>
<dbReference type="InterPro" id="IPR003593">
    <property type="entry name" value="AAA+_ATPase"/>
</dbReference>
<evidence type="ECO:0000256" key="2">
    <source>
        <dbReference type="ARBA" id="ARBA00022448"/>
    </source>
</evidence>
<dbReference type="Proteomes" id="UP000438958">
    <property type="component" value="Unassembled WGS sequence"/>
</dbReference>
<dbReference type="InterPro" id="IPR003439">
    <property type="entry name" value="ABC_transporter-like_ATP-bd"/>
</dbReference>
<dbReference type="Proteomes" id="UP000277930">
    <property type="component" value="Chromosome 1"/>
</dbReference>
<keyword evidence="21" id="KW-0378">Hydrolase</keyword>
<dbReference type="SUPFAM" id="SSF52540">
    <property type="entry name" value="P-loop containing nucleoside triphosphate hydrolases"/>
    <property type="match status" value="1"/>
</dbReference>
<reference evidence="24 25" key="3">
    <citation type="submission" date="2018-12" db="EMBL/GenBank/DDBJ databases">
        <authorList>
            <consortium name="Pathogen Informatics"/>
        </authorList>
    </citation>
    <scope>NUCLEOTIDE SEQUENCE [LARGE SCALE GENOMIC DNA]</scope>
    <source>
        <strain evidence="21 24">NCTC9044</strain>
        <strain evidence="22 25">NCTC9702</strain>
    </source>
</reference>
<dbReference type="InterPro" id="IPR011527">
    <property type="entry name" value="ABC1_TM_dom"/>
</dbReference>
<dbReference type="Pfam" id="PF00005">
    <property type="entry name" value="ABC_tran"/>
    <property type="match status" value="1"/>
</dbReference>
<keyword evidence="8 9" id="KW-0472">Membrane</keyword>
<dbReference type="Gene3D" id="3.40.50.300">
    <property type="entry name" value="P-loop containing nucleotide triphosphate hydrolases"/>
    <property type="match status" value="1"/>
</dbReference>
<dbReference type="PROSITE" id="PS50929">
    <property type="entry name" value="ABC_TM1F"/>
    <property type="match status" value="1"/>
</dbReference>
<dbReference type="EMBL" id="LR134246">
    <property type="protein sequence ID" value="VED35051.1"/>
    <property type="molecule type" value="Genomic_DNA"/>
</dbReference>
<evidence type="ECO:0000256" key="5">
    <source>
        <dbReference type="ARBA" id="ARBA00022741"/>
    </source>
</evidence>
<dbReference type="EMBL" id="JACZOI010000081">
    <property type="protein sequence ID" value="MBE0979708.1"/>
    <property type="molecule type" value="Genomic_DNA"/>
</dbReference>
<dbReference type="GO" id="GO:0140359">
    <property type="term" value="F:ABC-type transporter activity"/>
    <property type="evidence" value="ECO:0007669"/>
    <property type="project" value="InterPro"/>
</dbReference>
<dbReference type="EMBL" id="CP055981">
    <property type="protein sequence ID" value="QMS36737.1"/>
    <property type="molecule type" value="Genomic_DNA"/>
</dbReference>
<reference evidence="20 23" key="2">
    <citation type="submission" date="2018-11" db="EMBL/GenBank/DDBJ databases">
        <title>Enterobacteriaceae from Patient.</title>
        <authorList>
            <person name="Shen C."/>
            <person name="Yang Y."/>
            <person name="Tian G."/>
        </authorList>
    </citation>
    <scope>NUCLEOTIDE SEQUENCE [LARGE SCALE GENOMIC DNA]</scope>
    <source>
        <strain evidence="20 23">GBGD28</strain>
    </source>
</reference>
<comment type="subcellular location">
    <subcellularLocation>
        <location evidence="1">Cell membrane</location>
        <topology evidence="1">Multi-pass membrane protein</topology>
    </subcellularLocation>
</comment>
<gene>
    <name evidence="21" type="primary">irp_2</name>
    <name evidence="12" type="synonym">ybtQ</name>
    <name evidence="20" type="ORF">EIA08_14960</name>
    <name evidence="18" type="ORF">G5603_22210</name>
    <name evidence="16" type="ORF">GKF66_16955</name>
    <name evidence="17" type="ORF">GP944_19445</name>
    <name evidence="12" type="ORF">HL563_00170</name>
    <name evidence="13" type="ORF">HL601_15300</name>
    <name evidence="14" type="ORF">HLX92_14680</name>
    <name evidence="19" type="ORF">HVV39_01295</name>
    <name evidence="15" type="ORF">IH772_20870</name>
    <name evidence="21" type="ORF">NCTC9044_05701</name>
    <name evidence="22" type="ORF">NCTC9702_02263</name>
</gene>
<organism evidence="21 24">
    <name type="scientific">Escherichia coli</name>
    <dbReference type="NCBI Taxonomy" id="562"/>
    <lineage>
        <taxon>Bacteria</taxon>
        <taxon>Pseudomonadati</taxon>
        <taxon>Pseudomonadota</taxon>
        <taxon>Gammaproteobacteria</taxon>
        <taxon>Enterobacterales</taxon>
        <taxon>Enterobacteriaceae</taxon>
        <taxon>Escherichia</taxon>
    </lineage>
</organism>
<dbReference type="EMBL" id="DABGZR010000015">
    <property type="protein sequence ID" value="HAJ0996961.1"/>
    <property type="molecule type" value="Genomic_DNA"/>
</dbReference>
<dbReference type="PROSITE" id="PS50893">
    <property type="entry name" value="ABC_TRANSPORTER_2"/>
    <property type="match status" value="1"/>
</dbReference>
<dbReference type="Proteomes" id="UP000472856">
    <property type="component" value="Unassembled WGS sequence"/>
</dbReference>
<sequence>MKDNNPADNLAWRVIWRQLISSVGSQARMLRRSMLALLLAAFMQGIAFACLYPIIDALLRGDAPQLLNWAMAFSVAAIVTLVLRWYGLGFEYRGHLAQATHELRLRLGEQLRRVPLEKLQRGRAGEMNALLLGSVDENLNYVIAIANILLLTIVTPLTASLATLWIDWRLGLVMLLIFPLLVPFYYWRRPAMRRQMQTLGEAHQRLSGDIVEFAQGMMVLRTCGSDADKSRALLAHFNALENLQTRTHRQGAGATMLIASVVELGLQVVVLSGIVWVVTGTLNLAFLIAAVAMIMRFAEPMAMFISYTSVVELIASALQRIEQFMAIAPLPVAEQSEMPERYDIRFDNVSYRYEEGDGHALNHVSLTFPAASMSALVGASGAGKTTVTKLLMRYADPQQGQISIGGVDIRRLTPEQLNSLISVVFQDVWLFDDTLLANIRIARPQATRQEVEEAARAAQCLEFISRLPQGWLTPMGEMGGQLSGGERQRISIARALLKNAPVVILDEPTAALDIESELAVQKAIDNLVHNRTVIIIAHRLSTIAGAGNILVMEEGQVVEQGTHAQLLSHHGRYQALWQAQMAARVWRDDGGSASGEWVHE</sequence>
<reference evidence="12" key="5">
    <citation type="submission" date="2019-09" db="EMBL/GenBank/DDBJ databases">
        <authorList>
            <consortium name="NCBI Pathogen Detection Project"/>
        </authorList>
    </citation>
    <scope>NUCLEOTIDE SEQUENCE</scope>
    <source>
        <strain evidence="13">EC00605</strain>
        <strain evidence="12">EC00618</strain>
    </source>
</reference>
<evidence type="ECO:0000256" key="1">
    <source>
        <dbReference type="ARBA" id="ARBA00004651"/>
    </source>
</evidence>
<evidence type="ECO:0000313" key="14">
    <source>
        <dbReference type="EMBL" id="MBA1887416.1"/>
    </source>
</evidence>
<evidence type="ECO:0000313" key="15">
    <source>
        <dbReference type="EMBL" id="MBE0979708.1"/>
    </source>
</evidence>
<keyword evidence="4 9" id="KW-0812">Transmembrane</keyword>
<evidence type="ECO:0000313" key="16">
    <source>
        <dbReference type="EMBL" id="MSI70469.1"/>
    </source>
</evidence>
<dbReference type="InterPro" id="IPR039421">
    <property type="entry name" value="Type_1_exporter"/>
</dbReference>
<evidence type="ECO:0000256" key="7">
    <source>
        <dbReference type="ARBA" id="ARBA00022989"/>
    </source>
</evidence>
<dbReference type="Proteomes" id="UP000640866">
    <property type="component" value="Unassembled WGS sequence"/>
</dbReference>
<evidence type="ECO:0000256" key="8">
    <source>
        <dbReference type="ARBA" id="ARBA00023136"/>
    </source>
</evidence>
<evidence type="ECO:0000256" key="9">
    <source>
        <dbReference type="SAM" id="Phobius"/>
    </source>
</evidence>
<dbReference type="PANTHER" id="PTHR24221">
    <property type="entry name" value="ATP-BINDING CASSETTE SUB-FAMILY B"/>
    <property type="match status" value="1"/>
</dbReference>
<feature type="transmembrane region" description="Helical" evidence="9">
    <location>
        <begin position="67"/>
        <end position="86"/>
    </location>
</feature>
<evidence type="ECO:0000313" key="27">
    <source>
        <dbReference type="Proteomes" id="UP000441160"/>
    </source>
</evidence>
<feature type="transmembrane region" description="Helical" evidence="9">
    <location>
        <begin position="35"/>
        <end position="55"/>
    </location>
</feature>
<dbReference type="Proteomes" id="UP000441160">
    <property type="component" value="Unassembled WGS sequence"/>
</dbReference>
<dbReference type="Proteomes" id="UP000271008">
    <property type="component" value="Unassembled WGS sequence"/>
</dbReference>
<reference evidence="17 27" key="6">
    <citation type="submission" date="2019-12" db="EMBL/GenBank/DDBJ databases">
        <title>Enteriobacteria Tanzani isolates_8377-8380.</title>
        <authorList>
            <person name="Subbiah M."/>
            <person name="Call D."/>
        </authorList>
    </citation>
    <scope>NUCLEOTIDE SEQUENCE [LARGE SCALE GENOMIC DNA]</scope>
    <source>
        <strain evidence="17 27">8378wB3</strain>
    </source>
</reference>
<keyword evidence="6 21" id="KW-0067">ATP-binding</keyword>
<feature type="transmembrane region" description="Helical" evidence="9">
    <location>
        <begin position="282"/>
        <end position="298"/>
    </location>
</feature>
<dbReference type="Proteomes" id="UP000514533">
    <property type="component" value="Chromosome"/>
</dbReference>
<dbReference type="FunFam" id="1.20.1560.10:FF:000097">
    <property type="entry name" value="Inner membrane ABC-transporter YbtQ"/>
    <property type="match status" value="1"/>
</dbReference>
<keyword evidence="2" id="KW-0813">Transport</keyword>
<evidence type="ECO:0000313" key="24">
    <source>
        <dbReference type="Proteomes" id="UP000271797"/>
    </source>
</evidence>
<dbReference type="GO" id="GO:0016887">
    <property type="term" value="F:ATP hydrolysis activity"/>
    <property type="evidence" value="ECO:0007669"/>
    <property type="project" value="InterPro"/>
</dbReference>
<dbReference type="SUPFAM" id="SSF90123">
    <property type="entry name" value="ABC transporter transmembrane region"/>
    <property type="match status" value="1"/>
</dbReference>
<dbReference type="Pfam" id="PF00664">
    <property type="entry name" value="ABC_membrane"/>
    <property type="match status" value="1"/>
</dbReference>
<reference evidence="12" key="1">
    <citation type="journal article" date="2018" name="Genome Biol.">
        <title>SKESA: strategic k-mer extension for scrupulous assemblies.</title>
        <authorList>
            <person name="Souvorov A."/>
            <person name="Agarwala R."/>
            <person name="Lipman D.J."/>
        </authorList>
    </citation>
    <scope>NUCLEOTIDE SEQUENCE [LARGE SCALE GENOMIC DNA]</scope>
    <source>
        <strain evidence="13">EC00605</strain>
        <strain evidence="12">EC00618</strain>
    </source>
</reference>
<keyword evidence="3" id="KW-1003">Cell membrane</keyword>
<evidence type="ECO:0000256" key="4">
    <source>
        <dbReference type="ARBA" id="ARBA00022692"/>
    </source>
</evidence>
<dbReference type="InterPro" id="IPR017871">
    <property type="entry name" value="ABC_transporter-like_CS"/>
</dbReference>
<reference evidence="19 29" key="9">
    <citation type="submission" date="2020-06" db="EMBL/GenBank/DDBJ databases">
        <title>REHAB project genomes.</title>
        <authorList>
            <person name="Shaw L.P."/>
        </authorList>
    </citation>
    <scope>NUCLEOTIDE SEQUENCE [LARGE SCALE GENOMIC DNA]</scope>
    <source>
        <strain evidence="19 29">RHB01-C20</strain>
    </source>
</reference>
<reference evidence="15" key="10">
    <citation type="submission" date="2020-09" db="EMBL/GenBank/DDBJ databases">
        <title>Emerging polyconal dissemination of OXA-244-producing E. coli in France.</title>
        <authorList>
            <person name="Emeraud C."/>
            <person name="Girlich D."/>
            <person name="Bonnin R.A."/>
            <person name="Jousset A.B."/>
            <person name="Naas T."/>
            <person name="Dortet L."/>
        </authorList>
    </citation>
    <scope>NUCLEOTIDE SEQUENCE</scope>
    <source>
        <strain evidence="15">225E3</strain>
    </source>
</reference>
<evidence type="ECO:0000313" key="19">
    <source>
        <dbReference type="EMBL" id="QMS36737.1"/>
    </source>
</evidence>
<accession>A0A061JYT2</accession>
<evidence type="ECO:0000313" key="17">
    <source>
        <dbReference type="EMBL" id="MWU32893.1"/>
    </source>
</evidence>
<dbReference type="InterPro" id="IPR027417">
    <property type="entry name" value="P-loop_NTPase"/>
</dbReference>
<evidence type="ECO:0000313" key="22">
    <source>
        <dbReference type="EMBL" id="VED35051.1"/>
    </source>
</evidence>
<dbReference type="EMBL" id="JABFNF010000011">
    <property type="protein sequence ID" value="MBA1887416.1"/>
    <property type="molecule type" value="Genomic_DNA"/>
</dbReference>
<evidence type="ECO:0000313" key="20">
    <source>
        <dbReference type="EMBL" id="RRD74741.1"/>
    </source>
</evidence>
<dbReference type="EMBL" id="WTRX01000038">
    <property type="protein sequence ID" value="MWU32893.1"/>
    <property type="molecule type" value="Genomic_DNA"/>
</dbReference>
<dbReference type="EMBL" id="WKUE01000027">
    <property type="protein sequence ID" value="MSI70469.1"/>
    <property type="molecule type" value="Genomic_DNA"/>
</dbReference>
<dbReference type="PROSITE" id="PS00211">
    <property type="entry name" value="ABC_TRANSPORTER_1"/>
    <property type="match status" value="1"/>
</dbReference>
<dbReference type="Proteomes" id="UP000523197">
    <property type="component" value="Unassembled WGS sequence"/>
</dbReference>
<protein>
    <submittedName>
        <fullName evidence="21">Permease and ATP-binding protein of yersiniabactin-iron ABC transporter YbtQ</fullName>
        <ecNumber evidence="21">3.6.3.-</ecNumber>
    </submittedName>
    <submittedName>
        <fullName evidence="12">Yersiniabactin ABC transporter ATP-binding/permease protein YbtQ</fullName>
    </submittedName>
</protein>
<dbReference type="GO" id="GO:0005886">
    <property type="term" value="C:plasma membrane"/>
    <property type="evidence" value="ECO:0007669"/>
    <property type="project" value="UniProtKB-SubCell"/>
</dbReference>
<reference evidence="18 28" key="7">
    <citation type="submission" date="2020-02" db="EMBL/GenBank/DDBJ databases">
        <title>WGS of Carbapenem-Resistant Enterobacteriaceae.</title>
        <authorList>
            <person name="Tokajian S."/>
            <person name="El Chaar M."/>
            <person name="El Khoury M."/>
        </authorList>
    </citation>
    <scope>NUCLEOTIDE SEQUENCE [LARGE SCALE GENOMIC DNA]</scope>
    <source>
        <strain evidence="18 28">ECM_75</strain>
    </source>
</reference>
<reference evidence="14 30" key="8">
    <citation type="submission" date="2020-05" db="EMBL/GenBank/DDBJ databases">
        <title>Epidemiological investigations into extended-spectrum beta-lactam resistant Escherichia coli ST457 carried by Australian Silver gulls identified clonal lineages that cause ExPEC disease.</title>
        <authorList>
            <person name="Nesporova K."/>
            <person name="Wyrsch E.R."/>
            <person name="Valcek A."/>
            <person name="Bitar I."/>
            <person name="Chaw K."/>
            <person name="Harris P."/>
            <person name="Hrabak J."/>
            <person name="Djordjevic S.P."/>
            <person name="Dolejska M."/>
        </authorList>
    </citation>
    <scope>NUCLEOTIDE SEQUENCE [LARGE SCALE GENOMIC DNA]</scope>
    <source>
        <strain evidence="14 30">CE1966</strain>
    </source>
</reference>
<evidence type="ECO:0000256" key="3">
    <source>
        <dbReference type="ARBA" id="ARBA00022475"/>
    </source>
</evidence>
<dbReference type="AlphaFoldDB" id="A0A061JYT2"/>
<evidence type="ECO:0000313" key="25">
    <source>
        <dbReference type="Proteomes" id="UP000277930"/>
    </source>
</evidence>
<dbReference type="EC" id="3.6.3.-" evidence="21"/>
<evidence type="ECO:0000313" key="28">
    <source>
        <dbReference type="Proteomes" id="UP000472856"/>
    </source>
</evidence>
<evidence type="ECO:0000313" key="13">
    <source>
        <dbReference type="EMBL" id="HAJ0996961.1"/>
    </source>
</evidence>
<dbReference type="GO" id="GO:0005524">
    <property type="term" value="F:ATP binding"/>
    <property type="evidence" value="ECO:0007669"/>
    <property type="project" value="UniProtKB-KW"/>
</dbReference>
<dbReference type="EMBL" id="DABGYN010000001">
    <property type="protein sequence ID" value="HAJ0832167.1"/>
    <property type="molecule type" value="Genomic_DNA"/>
</dbReference>
<dbReference type="Gene3D" id="1.20.1560.10">
    <property type="entry name" value="ABC transporter type 1, transmembrane domain"/>
    <property type="match status" value="1"/>
</dbReference>
<dbReference type="OMA" id="CAQKRIE"/>
<name>A0A061JYT2_ECOLX</name>
<feature type="transmembrane region" description="Helical" evidence="9">
    <location>
        <begin position="168"/>
        <end position="187"/>
    </location>
</feature>
<evidence type="ECO:0000259" key="10">
    <source>
        <dbReference type="PROSITE" id="PS50893"/>
    </source>
</evidence>
<evidence type="ECO:0000313" key="21">
    <source>
        <dbReference type="EMBL" id="VED14755.1"/>
    </source>
</evidence>
<evidence type="ECO:0000313" key="12">
    <source>
        <dbReference type="EMBL" id="HAJ0832167.1"/>
    </source>
</evidence>
<dbReference type="EMBL" id="LR134238">
    <property type="protein sequence ID" value="VED14755.1"/>
    <property type="molecule type" value="Genomic_DNA"/>
</dbReference>
<dbReference type="EMBL" id="JAAJRI010000026">
    <property type="protein sequence ID" value="NGE90867.1"/>
    <property type="molecule type" value="Genomic_DNA"/>
</dbReference>
<evidence type="ECO:0000313" key="29">
    <source>
        <dbReference type="Proteomes" id="UP000514533"/>
    </source>
</evidence>
<dbReference type="EMBL" id="RQTU01000013">
    <property type="protein sequence ID" value="RRD74741.1"/>
    <property type="molecule type" value="Genomic_DNA"/>
</dbReference>
<keyword evidence="5" id="KW-0547">Nucleotide-binding</keyword>
<dbReference type="FunFam" id="3.40.50.300:FF:000221">
    <property type="entry name" value="Multidrug ABC transporter ATP-binding protein"/>
    <property type="match status" value="1"/>
</dbReference>
<evidence type="ECO:0000259" key="11">
    <source>
        <dbReference type="PROSITE" id="PS50929"/>
    </source>
</evidence>
<keyword evidence="7 9" id="KW-1133">Transmembrane helix</keyword>
<evidence type="ECO:0000256" key="6">
    <source>
        <dbReference type="ARBA" id="ARBA00022840"/>
    </source>
</evidence>
<reference evidence="16 26" key="4">
    <citation type="journal article" date="2019" name="Nat. Med.">
        <title>A library of human gut bacterial isolates paired with longitudinal multiomics data enables mechanistic microbiome research.</title>
        <authorList>
            <person name="Poyet M."/>
            <person name="Groussin M."/>
            <person name="Gibbons S.M."/>
            <person name="Avila-Pacheco J."/>
            <person name="Jiang X."/>
            <person name="Kearney S.M."/>
            <person name="Perrotta A.R."/>
            <person name="Berdy B."/>
            <person name="Zhao S."/>
            <person name="Lieberman T.D."/>
            <person name="Swanson P.K."/>
            <person name="Smith M."/>
            <person name="Roesemann S."/>
            <person name="Alexander J.E."/>
            <person name="Rich S.A."/>
            <person name="Livny J."/>
            <person name="Vlamakis H."/>
            <person name="Clish C."/>
            <person name="Bullock K."/>
            <person name="Deik A."/>
            <person name="Scott J."/>
            <person name="Pierce K.A."/>
            <person name="Xavier R.J."/>
            <person name="Alm E.J."/>
        </authorList>
    </citation>
    <scope>NUCLEOTIDE SEQUENCE [LARGE SCALE GENOMIC DNA]</scope>
    <source>
        <strain evidence="16 26">BIOML-A382</strain>
    </source>
</reference>
<dbReference type="RefSeq" id="WP_001304269.1">
    <property type="nucleotide sequence ID" value="NZ_AP021933.1"/>
</dbReference>
<evidence type="ECO:0000313" key="18">
    <source>
        <dbReference type="EMBL" id="NGE90867.1"/>
    </source>
</evidence>
<dbReference type="PANTHER" id="PTHR24221:SF654">
    <property type="entry name" value="ATP-BINDING CASSETTE SUB-FAMILY B MEMBER 6"/>
    <property type="match status" value="1"/>
</dbReference>
<dbReference type="GO" id="GO:0034040">
    <property type="term" value="F:ATPase-coupled lipid transmembrane transporter activity"/>
    <property type="evidence" value="ECO:0007669"/>
    <property type="project" value="TreeGrafter"/>
</dbReference>
<proteinExistence type="predicted"/>
<feature type="domain" description="ABC transmembrane type-1" evidence="11">
    <location>
        <begin position="33"/>
        <end position="313"/>
    </location>
</feature>